<keyword evidence="7" id="KW-0456">Lyase</keyword>
<sequence length="367" mass="40831">MIERFGHGGDLETAQAAFGVERSEWVDFSANINPMGPPAHVLARIQQEWSEIVHYPDPDHRRFRKLLAVSLGIDEAMLCIGNGAAECMALALLAAAPKRVGVVYPCFSEYIELSKKFGAEVVGIYGEAANDFRASLPELQELMKQVDFLFLGQPNNPTGVQYGVQELEQLAVCAADEQTLLVIDEAFIDFIAPEAQATLLPRLAQFSHVILIRSMTKFYAIPGLRLGFAMARPELIQQLKSKQVTWSVNRLALAAGEACMTDCEAYEVETRRQTETERRFLVEALEQEFGCQTWPSLANFILVRLPQPWTAAALQAKLGERGVLIRSCAMYEGLTDADIRIAVKDRVRNEILLSKLTEVWEEGGPTI</sequence>
<dbReference type="SUPFAM" id="SSF53383">
    <property type="entry name" value="PLP-dependent transferases"/>
    <property type="match status" value="1"/>
</dbReference>
<evidence type="ECO:0000256" key="1">
    <source>
        <dbReference type="ARBA" id="ARBA00001933"/>
    </source>
</evidence>
<dbReference type="InterPro" id="IPR004838">
    <property type="entry name" value="NHTrfase_class1_PyrdxlP-BS"/>
</dbReference>
<evidence type="ECO:0000313" key="11">
    <source>
        <dbReference type="EMBL" id="OPA77002.1"/>
    </source>
</evidence>
<dbReference type="OrthoDB" id="9813612at2"/>
<evidence type="ECO:0000313" key="12">
    <source>
        <dbReference type="Proteomes" id="UP000190188"/>
    </source>
</evidence>
<dbReference type="InterPro" id="IPR004839">
    <property type="entry name" value="Aminotransferase_I/II_large"/>
</dbReference>
<dbReference type="PROSITE" id="PS00105">
    <property type="entry name" value="AA_TRANSFER_CLASS_1"/>
    <property type="match status" value="1"/>
</dbReference>
<keyword evidence="5" id="KW-0169">Cobalamin biosynthesis</keyword>
<dbReference type="AlphaFoldDB" id="A0A1T2XB21"/>
<dbReference type="PANTHER" id="PTHR42885">
    <property type="entry name" value="HISTIDINOL-PHOSPHATE AMINOTRANSFERASE-RELATED"/>
    <property type="match status" value="1"/>
</dbReference>
<dbReference type="Gene3D" id="3.40.640.10">
    <property type="entry name" value="Type I PLP-dependent aspartate aminotransferase-like (Major domain)"/>
    <property type="match status" value="1"/>
</dbReference>
<dbReference type="GO" id="GO:0009236">
    <property type="term" value="P:cobalamin biosynthetic process"/>
    <property type="evidence" value="ECO:0007669"/>
    <property type="project" value="UniProtKB-UniPathway"/>
</dbReference>
<dbReference type="PANTHER" id="PTHR42885:SF1">
    <property type="entry name" value="THREONINE-PHOSPHATE DECARBOXYLASE"/>
    <property type="match status" value="1"/>
</dbReference>
<dbReference type="RefSeq" id="WP_078500150.1">
    <property type="nucleotide sequence ID" value="NZ_MSZX01000006.1"/>
</dbReference>
<dbReference type="UniPathway" id="UPA00148"/>
<evidence type="ECO:0000256" key="7">
    <source>
        <dbReference type="ARBA" id="ARBA00023239"/>
    </source>
</evidence>
<evidence type="ECO:0000256" key="2">
    <source>
        <dbReference type="ARBA" id="ARBA00003444"/>
    </source>
</evidence>
<comment type="catalytic activity">
    <reaction evidence="9">
        <text>O-phospho-L-threonine + H(+) = (R)-1-aminopropan-2-yl phosphate + CO2</text>
        <dbReference type="Rhea" id="RHEA:11492"/>
        <dbReference type="ChEBI" id="CHEBI:15378"/>
        <dbReference type="ChEBI" id="CHEBI:16526"/>
        <dbReference type="ChEBI" id="CHEBI:58563"/>
        <dbReference type="ChEBI" id="CHEBI:58675"/>
        <dbReference type="EC" id="4.1.1.81"/>
    </reaction>
</comment>
<dbReference type="EC" id="4.1.1.81" evidence="4"/>
<keyword evidence="6" id="KW-0663">Pyridoxal phosphate</keyword>
<comment type="caution">
    <text evidence="11">The sequence shown here is derived from an EMBL/GenBank/DDBJ whole genome shotgun (WGS) entry which is preliminary data.</text>
</comment>
<comment type="cofactor">
    <cofactor evidence="1">
        <name>pyridoxal 5'-phosphate</name>
        <dbReference type="ChEBI" id="CHEBI:597326"/>
    </cofactor>
</comment>
<evidence type="ECO:0000256" key="3">
    <source>
        <dbReference type="ARBA" id="ARBA00004953"/>
    </source>
</evidence>
<evidence type="ECO:0000256" key="4">
    <source>
        <dbReference type="ARBA" id="ARBA00012285"/>
    </source>
</evidence>
<dbReference type="Pfam" id="PF00155">
    <property type="entry name" value="Aminotran_1_2"/>
    <property type="match status" value="1"/>
</dbReference>
<dbReference type="CDD" id="cd00609">
    <property type="entry name" value="AAT_like"/>
    <property type="match status" value="1"/>
</dbReference>
<evidence type="ECO:0000256" key="5">
    <source>
        <dbReference type="ARBA" id="ARBA00022573"/>
    </source>
</evidence>
<dbReference type="Gene3D" id="3.90.1150.10">
    <property type="entry name" value="Aspartate Aminotransferase, domain 1"/>
    <property type="match status" value="1"/>
</dbReference>
<accession>A0A1T2XB21</accession>
<dbReference type="STRING" id="1324314.BVG16_17305"/>
<name>A0A1T2XB21_9BACL</name>
<comment type="pathway">
    <text evidence="3">Cofactor biosynthesis; adenosylcobalamin biosynthesis.</text>
</comment>
<evidence type="ECO:0000256" key="9">
    <source>
        <dbReference type="ARBA" id="ARBA00048531"/>
    </source>
</evidence>
<dbReference type="InterPro" id="IPR015421">
    <property type="entry name" value="PyrdxlP-dep_Trfase_major"/>
</dbReference>
<dbReference type="InterPro" id="IPR005860">
    <property type="entry name" value="CobD"/>
</dbReference>
<evidence type="ECO:0000256" key="8">
    <source>
        <dbReference type="ARBA" id="ARBA00029996"/>
    </source>
</evidence>
<evidence type="ECO:0000259" key="10">
    <source>
        <dbReference type="Pfam" id="PF00155"/>
    </source>
</evidence>
<dbReference type="GO" id="GO:0030170">
    <property type="term" value="F:pyridoxal phosphate binding"/>
    <property type="evidence" value="ECO:0007669"/>
    <property type="project" value="InterPro"/>
</dbReference>
<dbReference type="GO" id="GO:0048472">
    <property type="term" value="F:threonine-phosphate decarboxylase activity"/>
    <property type="evidence" value="ECO:0007669"/>
    <property type="project" value="UniProtKB-EC"/>
</dbReference>
<dbReference type="InterPro" id="IPR015424">
    <property type="entry name" value="PyrdxlP-dep_Trfase"/>
</dbReference>
<protein>
    <recommendedName>
        <fullName evidence="4">threonine-phosphate decarboxylase</fullName>
        <ecNumber evidence="4">4.1.1.81</ecNumber>
    </recommendedName>
    <alternativeName>
        <fullName evidence="8">L-threonine-O-3-phosphate decarboxylase</fullName>
    </alternativeName>
</protein>
<keyword evidence="12" id="KW-1185">Reference proteome</keyword>
<dbReference type="EMBL" id="MSZX01000006">
    <property type="protein sequence ID" value="OPA77002.1"/>
    <property type="molecule type" value="Genomic_DNA"/>
</dbReference>
<dbReference type="InterPro" id="IPR015422">
    <property type="entry name" value="PyrdxlP-dep_Trfase_small"/>
</dbReference>
<proteinExistence type="predicted"/>
<dbReference type="Proteomes" id="UP000190188">
    <property type="component" value="Unassembled WGS sequence"/>
</dbReference>
<feature type="domain" description="Aminotransferase class I/classII large" evidence="10">
    <location>
        <begin position="24"/>
        <end position="355"/>
    </location>
</feature>
<comment type="function">
    <text evidence="2">Decarboxylates L-threonine-O-3-phosphate to yield (R)-1-amino-2-propanol O-2-phosphate, the precursor for the linkage between the nucleotide loop and the corrin ring in cobalamin.</text>
</comment>
<evidence type="ECO:0000256" key="6">
    <source>
        <dbReference type="ARBA" id="ARBA00022898"/>
    </source>
</evidence>
<dbReference type="NCBIfam" id="TIGR01140">
    <property type="entry name" value="L_thr_O3P_dcar"/>
    <property type="match status" value="1"/>
</dbReference>
<organism evidence="11 12">
    <name type="scientific">Paenibacillus selenitireducens</name>
    <dbReference type="NCBI Taxonomy" id="1324314"/>
    <lineage>
        <taxon>Bacteria</taxon>
        <taxon>Bacillati</taxon>
        <taxon>Bacillota</taxon>
        <taxon>Bacilli</taxon>
        <taxon>Bacillales</taxon>
        <taxon>Paenibacillaceae</taxon>
        <taxon>Paenibacillus</taxon>
    </lineage>
</organism>
<reference evidence="11 12" key="1">
    <citation type="submission" date="2017-01" db="EMBL/GenBank/DDBJ databases">
        <title>Genome analysis of Paenibacillus selenitrireducens ES3-24.</title>
        <authorList>
            <person name="Xu D."/>
            <person name="Yao R."/>
            <person name="Zheng S."/>
        </authorList>
    </citation>
    <scope>NUCLEOTIDE SEQUENCE [LARGE SCALE GENOMIC DNA]</scope>
    <source>
        <strain evidence="11 12">ES3-24</strain>
    </source>
</reference>
<gene>
    <name evidence="11" type="ORF">BVG16_17305</name>
</gene>